<organism evidence="4 5">
    <name type="scientific">Neolentinus lepideus HHB14362 ss-1</name>
    <dbReference type="NCBI Taxonomy" id="1314782"/>
    <lineage>
        <taxon>Eukaryota</taxon>
        <taxon>Fungi</taxon>
        <taxon>Dikarya</taxon>
        <taxon>Basidiomycota</taxon>
        <taxon>Agaricomycotina</taxon>
        <taxon>Agaricomycetes</taxon>
        <taxon>Gloeophyllales</taxon>
        <taxon>Gloeophyllaceae</taxon>
        <taxon>Neolentinus</taxon>
    </lineage>
</organism>
<proteinExistence type="predicted"/>
<evidence type="ECO:0000256" key="1">
    <source>
        <dbReference type="SAM" id="MobiDB-lite"/>
    </source>
</evidence>
<feature type="compositionally biased region" description="Basic and acidic residues" evidence="1">
    <location>
        <begin position="432"/>
        <end position="449"/>
    </location>
</feature>
<name>A0A165UJ04_9AGAM</name>
<keyword evidence="2" id="KW-0472">Membrane</keyword>
<dbReference type="PANTHER" id="PTHR37487">
    <property type="entry name" value="CHROMOSOME 1, WHOLE GENOME SHOTGUN SEQUENCE"/>
    <property type="match status" value="1"/>
</dbReference>
<reference evidence="4 5" key="1">
    <citation type="journal article" date="2016" name="Mol. Biol. Evol.">
        <title>Comparative Genomics of Early-Diverging Mushroom-Forming Fungi Provides Insights into the Origins of Lignocellulose Decay Capabilities.</title>
        <authorList>
            <person name="Nagy L.G."/>
            <person name="Riley R."/>
            <person name="Tritt A."/>
            <person name="Adam C."/>
            <person name="Daum C."/>
            <person name="Floudas D."/>
            <person name="Sun H."/>
            <person name="Yadav J.S."/>
            <person name="Pangilinan J."/>
            <person name="Larsson K.H."/>
            <person name="Matsuura K."/>
            <person name="Barry K."/>
            <person name="Labutti K."/>
            <person name="Kuo R."/>
            <person name="Ohm R.A."/>
            <person name="Bhattacharya S.S."/>
            <person name="Shirouzu T."/>
            <person name="Yoshinaga Y."/>
            <person name="Martin F.M."/>
            <person name="Grigoriev I.V."/>
            <person name="Hibbett D.S."/>
        </authorList>
    </citation>
    <scope>NUCLEOTIDE SEQUENCE [LARGE SCALE GENOMIC DNA]</scope>
    <source>
        <strain evidence="4 5">HHB14362 ss-1</strain>
    </source>
</reference>
<feature type="region of interest" description="Disordered" evidence="1">
    <location>
        <begin position="221"/>
        <end position="254"/>
    </location>
</feature>
<keyword evidence="3" id="KW-0732">Signal</keyword>
<feature type="signal peptide" evidence="3">
    <location>
        <begin position="1"/>
        <end position="21"/>
    </location>
</feature>
<keyword evidence="5" id="KW-1185">Reference proteome</keyword>
<feature type="compositionally biased region" description="Acidic residues" evidence="1">
    <location>
        <begin position="396"/>
        <end position="406"/>
    </location>
</feature>
<dbReference type="AlphaFoldDB" id="A0A165UJ04"/>
<evidence type="ECO:0000313" key="4">
    <source>
        <dbReference type="EMBL" id="KZT28241.1"/>
    </source>
</evidence>
<accession>A0A165UJ04</accession>
<dbReference type="Proteomes" id="UP000076761">
    <property type="component" value="Unassembled WGS sequence"/>
</dbReference>
<keyword evidence="2" id="KW-1133">Transmembrane helix</keyword>
<dbReference type="OrthoDB" id="2591431at2759"/>
<feature type="transmembrane region" description="Helical" evidence="2">
    <location>
        <begin position="260"/>
        <end position="283"/>
    </location>
</feature>
<feature type="compositionally biased region" description="Polar residues" evidence="1">
    <location>
        <begin position="371"/>
        <end position="384"/>
    </location>
</feature>
<protein>
    <submittedName>
        <fullName evidence="4">Uncharacterized protein</fullName>
    </submittedName>
</protein>
<gene>
    <name evidence="4" type="ORF">NEOLEDRAFT_1087238</name>
</gene>
<dbReference type="InParanoid" id="A0A165UJ04"/>
<feature type="compositionally biased region" description="Polar residues" evidence="1">
    <location>
        <begin position="336"/>
        <end position="348"/>
    </location>
</feature>
<evidence type="ECO:0000313" key="5">
    <source>
        <dbReference type="Proteomes" id="UP000076761"/>
    </source>
</evidence>
<dbReference type="PANTHER" id="PTHR37487:SF3">
    <property type="entry name" value="CLEAVAGE_POLYADENYLATION SPECIFICITY FACTOR A SUBUNIT N-TERMINAL DOMAIN-CONTAINING PROTEIN"/>
    <property type="match status" value="1"/>
</dbReference>
<evidence type="ECO:0000256" key="2">
    <source>
        <dbReference type="SAM" id="Phobius"/>
    </source>
</evidence>
<keyword evidence="2" id="KW-0812">Transmembrane</keyword>
<sequence length="449" mass="47627">MHASLGLAVYWVLLGAGLAVGQTFSLSFSAPTQCNEMNVSWTGGTPPFDLYLTPVYGTPRNVTMPASAWNNGRGSYSVQILFPKGQQMVLSLLDATGVPSGGTSELLTVGGNVGGTSCNTTDPGVDFFYELNTPLVQCQPYTFSNYTNAVQPVEIMAIIPAKNPMLLYPPVGPTWYNWIANITAGTSVIFVMTDSRGRQGGSSNVLNVGYSSNFSCVTASTASSSSSLSPPTQTSSPTTTSSSTPGERTTSNNTALAPGAIGGIIVGCLAAVGTLILVLFFFCRRRRDAVSPMRLDLDLAQDPQFPRTSQLTPGVYEPTPFLLSAPAPAHGASGERSPSSPPTASVRTSYEDGPRYLSPTSSSRARKVSEALSSSHYSTSTATRAPSRVMVHQDAEDIMSPDDDLAYLELPPQYREDRRPLSVIPATPGAGEAHDPMDTYTHPDEDPEK</sequence>
<feature type="region of interest" description="Disordered" evidence="1">
    <location>
        <begin position="307"/>
        <end position="449"/>
    </location>
</feature>
<dbReference type="STRING" id="1314782.A0A165UJ04"/>
<feature type="compositionally biased region" description="Low complexity" evidence="1">
    <location>
        <begin position="221"/>
        <end position="251"/>
    </location>
</feature>
<dbReference type="EMBL" id="KV425558">
    <property type="protein sequence ID" value="KZT28241.1"/>
    <property type="molecule type" value="Genomic_DNA"/>
</dbReference>
<evidence type="ECO:0000256" key="3">
    <source>
        <dbReference type="SAM" id="SignalP"/>
    </source>
</evidence>
<feature type="chain" id="PRO_5007867700" evidence="3">
    <location>
        <begin position="22"/>
        <end position="449"/>
    </location>
</feature>